<dbReference type="Pfam" id="PF00400">
    <property type="entry name" value="WD40"/>
    <property type="match status" value="2"/>
</dbReference>
<feature type="transmembrane region" description="Helical" evidence="3">
    <location>
        <begin position="20"/>
        <end position="39"/>
    </location>
</feature>
<dbReference type="PANTHER" id="PTHR44321:SF1">
    <property type="entry name" value="TRANSDUCIN BETA-LIKE PROTEIN 2"/>
    <property type="match status" value="1"/>
</dbReference>
<evidence type="ECO:0000256" key="2">
    <source>
        <dbReference type="SAM" id="MobiDB-lite"/>
    </source>
</evidence>
<dbReference type="EMBL" id="GBHO01019783">
    <property type="protein sequence ID" value="JAG23821.1"/>
    <property type="molecule type" value="Transcribed_RNA"/>
</dbReference>
<dbReference type="InterPro" id="IPR015943">
    <property type="entry name" value="WD40/YVTN_repeat-like_dom_sf"/>
</dbReference>
<dbReference type="GO" id="GO:0005783">
    <property type="term" value="C:endoplasmic reticulum"/>
    <property type="evidence" value="ECO:0007669"/>
    <property type="project" value="TreeGrafter"/>
</dbReference>
<evidence type="ECO:0000256" key="1">
    <source>
        <dbReference type="PROSITE-ProRule" id="PRU00221"/>
    </source>
</evidence>
<dbReference type="PROSITE" id="PS50082">
    <property type="entry name" value="WD_REPEATS_2"/>
    <property type="match status" value="2"/>
</dbReference>
<evidence type="ECO:0000313" key="8">
    <source>
        <dbReference type="EMBL" id="JAG62151.1"/>
    </source>
</evidence>
<feature type="compositionally biased region" description="Basic and acidic residues" evidence="2">
    <location>
        <begin position="43"/>
        <end position="67"/>
    </location>
</feature>
<sequence length="237" mass="26992">MDSTVPGVIQKTVVPLLLNYMPAIVTLVVAWITVSQFYFKKKEEPPAETQNDARRRSSVEPKPDKSKSQHSPVPAKSKKKQAEKWTGRDAKQNFAHEWLLTNLKGHTGAILDMDFSANGKFLATCADDRAVYVWSTRDWKEKEHKYIRYNVEYDHASLISWSPDSKAFVYNRSVDNLLEVCKLTKRSDGWIQSLSKAVTFPQGHKDETIGLGISSNGKYIMTCSNATDLILWDLERH</sequence>
<feature type="repeat" description="WD" evidence="1">
    <location>
        <begin position="103"/>
        <end position="137"/>
    </location>
</feature>
<dbReference type="PANTHER" id="PTHR44321">
    <property type="entry name" value="TRANSDUCIN BETA-LIKE PROTEIN 2"/>
    <property type="match status" value="1"/>
</dbReference>
<dbReference type="InterPro" id="IPR042410">
    <property type="entry name" value="WBSCR13"/>
</dbReference>
<keyword evidence="3" id="KW-0812">Transmembrane</keyword>
<reference evidence="8" key="3">
    <citation type="submission" date="2014-09" db="EMBL/GenBank/DDBJ databases">
        <authorList>
            <person name="Magalhaes I.L.F."/>
            <person name="Oliveira U."/>
            <person name="Santos F.R."/>
            <person name="Vidigal T.H.D.A."/>
            <person name="Brescovit A.D."/>
            <person name="Santos A.J."/>
        </authorList>
    </citation>
    <scope>NUCLEOTIDE SEQUENCE</scope>
</reference>
<evidence type="ECO:0000313" key="5">
    <source>
        <dbReference type="EMBL" id="JAF98585.1"/>
    </source>
</evidence>
<dbReference type="GO" id="GO:0030968">
    <property type="term" value="P:endoplasmic reticulum unfolded protein response"/>
    <property type="evidence" value="ECO:0007669"/>
    <property type="project" value="TreeGrafter"/>
</dbReference>
<feature type="region of interest" description="Disordered" evidence="2">
    <location>
        <begin position="43"/>
        <end position="88"/>
    </location>
</feature>
<protein>
    <submittedName>
        <fullName evidence="6">Transducin beta-like protein 2</fullName>
    </submittedName>
</protein>
<dbReference type="PROSITE" id="PS50294">
    <property type="entry name" value="WD_REPEATS_REGION"/>
    <property type="match status" value="2"/>
</dbReference>
<dbReference type="AlphaFoldDB" id="A0A0A9Y2A4"/>
<accession>A0A0A9Y2A4</accession>
<dbReference type="EMBL" id="GBRD01003670">
    <property type="protein sequence ID" value="JAG62151.1"/>
    <property type="molecule type" value="Transcribed_RNA"/>
</dbReference>
<keyword evidence="3" id="KW-1133">Transmembrane helix</keyword>
<dbReference type="SMART" id="SM00320">
    <property type="entry name" value="WD40"/>
    <property type="match status" value="2"/>
</dbReference>
<dbReference type="InterPro" id="IPR001680">
    <property type="entry name" value="WD40_rpt"/>
</dbReference>
<reference evidence="6" key="2">
    <citation type="submission" date="2014-07" db="EMBL/GenBank/DDBJ databases">
        <authorList>
            <person name="Hull J."/>
        </authorList>
    </citation>
    <scope>NUCLEOTIDE SEQUENCE</scope>
</reference>
<dbReference type="EMBL" id="GBHO01019979">
    <property type="protein sequence ID" value="JAG23625.1"/>
    <property type="molecule type" value="Transcribed_RNA"/>
</dbReference>
<keyword evidence="3" id="KW-0472">Membrane</keyword>
<dbReference type="Gene3D" id="2.130.10.10">
    <property type="entry name" value="YVTN repeat-like/Quinoprotein amine dehydrogenase"/>
    <property type="match status" value="1"/>
</dbReference>
<evidence type="ECO:0000313" key="7">
    <source>
        <dbReference type="EMBL" id="JAG23821.1"/>
    </source>
</evidence>
<evidence type="ECO:0000256" key="3">
    <source>
        <dbReference type="SAM" id="Phobius"/>
    </source>
</evidence>
<keyword evidence="1" id="KW-0853">WD repeat</keyword>
<dbReference type="InterPro" id="IPR036322">
    <property type="entry name" value="WD40_repeat_dom_sf"/>
</dbReference>
<feature type="repeat" description="WD" evidence="1">
    <location>
        <begin position="201"/>
        <end position="237"/>
    </location>
</feature>
<dbReference type="EMBL" id="GBHO01045018">
    <property type="protein sequence ID" value="JAF98585.1"/>
    <property type="molecule type" value="Transcribed_RNA"/>
</dbReference>
<dbReference type="SUPFAM" id="SSF50978">
    <property type="entry name" value="WD40 repeat-like"/>
    <property type="match status" value="1"/>
</dbReference>
<gene>
    <name evidence="6" type="primary">TBL2_0</name>
    <name evidence="4" type="synonym">TBL2_12</name>
    <name evidence="5" type="synonym">TBL2_13</name>
    <name evidence="7" type="synonym">TBL2_6</name>
    <name evidence="6" type="ORF">CM83_86855</name>
    <name evidence="7" type="ORF">CM83_86866</name>
    <name evidence="5" type="ORF">CM83_86874</name>
    <name evidence="4" type="ORF">CM83_86879</name>
</gene>
<name>A0A0A9Y2A4_LYGHE</name>
<evidence type="ECO:0000313" key="6">
    <source>
        <dbReference type="EMBL" id="JAG23625.1"/>
    </source>
</evidence>
<evidence type="ECO:0000313" key="4">
    <source>
        <dbReference type="EMBL" id="JAF98584.1"/>
    </source>
</evidence>
<organism evidence="6">
    <name type="scientific">Lygus hesperus</name>
    <name type="common">Western plant bug</name>
    <dbReference type="NCBI Taxonomy" id="30085"/>
    <lineage>
        <taxon>Eukaryota</taxon>
        <taxon>Metazoa</taxon>
        <taxon>Ecdysozoa</taxon>
        <taxon>Arthropoda</taxon>
        <taxon>Hexapoda</taxon>
        <taxon>Insecta</taxon>
        <taxon>Pterygota</taxon>
        <taxon>Neoptera</taxon>
        <taxon>Paraneoptera</taxon>
        <taxon>Hemiptera</taxon>
        <taxon>Heteroptera</taxon>
        <taxon>Panheteroptera</taxon>
        <taxon>Cimicomorpha</taxon>
        <taxon>Miridae</taxon>
        <taxon>Mirini</taxon>
        <taxon>Lygus</taxon>
    </lineage>
</organism>
<proteinExistence type="predicted"/>
<dbReference type="EMBL" id="GBHO01045019">
    <property type="protein sequence ID" value="JAF98584.1"/>
    <property type="molecule type" value="Transcribed_RNA"/>
</dbReference>
<reference evidence="6" key="1">
    <citation type="journal article" date="2014" name="PLoS ONE">
        <title>Transcriptome-Based Identification of ABC Transporters in the Western Tarnished Plant Bug Lygus hesperus.</title>
        <authorList>
            <person name="Hull J.J."/>
            <person name="Chaney K."/>
            <person name="Geib S.M."/>
            <person name="Fabrick J.A."/>
            <person name="Brent C.S."/>
            <person name="Walsh D."/>
            <person name="Lavine L.C."/>
        </authorList>
    </citation>
    <scope>NUCLEOTIDE SEQUENCE</scope>
</reference>